<evidence type="ECO:0000313" key="3">
    <source>
        <dbReference type="EMBL" id="CEJ07157.1"/>
    </source>
</evidence>
<evidence type="ECO:0000313" key="2">
    <source>
        <dbReference type="EMBL" id="CAA7603428.1"/>
    </source>
</evidence>
<evidence type="ECO:0000313" key="4">
    <source>
        <dbReference type="Proteomes" id="UP001071230"/>
    </source>
</evidence>
<feature type="domain" description="DUF1638" evidence="1">
    <location>
        <begin position="28"/>
        <end position="191"/>
    </location>
</feature>
<reference evidence="2" key="2">
    <citation type="submission" date="2020-01" db="EMBL/GenBank/DDBJ databases">
        <authorList>
            <person name="Hornung B."/>
        </authorList>
    </citation>
    <scope>NUCLEOTIDE SEQUENCE</scope>
    <source>
        <strain evidence="2">PacBioINE</strain>
    </source>
</reference>
<dbReference type="Pfam" id="PF07796">
    <property type="entry name" value="DUF1638"/>
    <property type="match status" value="1"/>
</dbReference>
<dbReference type="KEGG" id="aacx:DEACI_4251"/>
<dbReference type="RefSeq" id="WP_240986630.1">
    <property type="nucleotide sequence ID" value="NZ_CDGJ01000040.1"/>
</dbReference>
<dbReference type="Proteomes" id="UP000836597">
    <property type="component" value="Chromosome"/>
</dbReference>
<gene>
    <name evidence="3" type="ORF">DEACI_1615</name>
    <name evidence="2" type="ORF">DEACI_4251</name>
</gene>
<dbReference type="Proteomes" id="UP001071230">
    <property type="component" value="Unassembled WGS sequence"/>
</dbReference>
<dbReference type="EMBL" id="CDGJ01000040">
    <property type="protein sequence ID" value="CEJ07157.1"/>
    <property type="molecule type" value="Genomic_DNA"/>
</dbReference>
<sequence length="215" mass="25208">MKGKVFACYTLADEIRKVLPPDLDLELLPYALHLTPDKLRKELQERIDADMEHDVLLFGYGLCSYGVVNLHSERHTLVIPRVHDCISLLMGAREIYDREFAKVPATFYVSKGWVDQGAEPYAEFQRHSEKYGQKNAQWIIDNQYCHYQRLVFIDTEVGDREHYENYGREVAQFIKVEFQRQVGSLRLLTKLVQGDWDKEFVVVPPGHMVMQRQFL</sequence>
<reference evidence="3" key="1">
    <citation type="submission" date="2014-11" db="EMBL/GenBank/DDBJ databases">
        <authorList>
            <person name="Hornung B.V."/>
        </authorList>
    </citation>
    <scope>NUCLEOTIDE SEQUENCE</scope>
    <source>
        <strain evidence="3">INE</strain>
    </source>
</reference>
<dbReference type="InterPro" id="IPR012437">
    <property type="entry name" value="DUF1638"/>
</dbReference>
<proteinExistence type="predicted"/>
<dbReference type="AlphaFoldDB" id="A0A8S0W5S5"/>
<organism evidence="2">
    <name type="scientific">Acididesulfobacillus acetoxydans</name>
    <dbReference type="NCBI Taxonomy" id="1561005"/>
    <lineage>
        <taxon>Bacteria</taxon>
        <taxon>Bacillati</taxon>
        <taxon>Bacillota</taxon>
        <taxon>Clostridia</taxon>
        <taxon>Eubacteriales</taxon>
        <taxon>Peptococcaceae</taxon>
        <taxon>Acididesulfobacillus</taxon>
    </lineage>
</organism>
<keyword evidence="4" id="KW-1185">Reference proteome</keyword>
<accession>A0A8S0W5S5</accession>
<protein>
    <recommendedName>
        <fullName evidence="1">DUF1638 domain-containing protein</fullName>
    </recommendedName>
</protein>
<name>A0A8S0W5S5_9FIRM</name>
<evidence type="ECO:0000259" key="1">
    <source>
        <dbReference type="Pfam" id="PF07796"/>
    </source>
</evidence>
<dbReference type="EMBL" id="LR746496">
    <property type="protein sequence ID" value="CAA7603428.1"/>
    <property type="molecule type" value="Genomic_DNA"/>
</dbReference>